<dbReference type="RefSeq" id="WP_131890331.1">
    <property type="nucleotide sequence ID" value="NZ_SMKZ01000001.1"/>
</dbReference>
<dbReference type="InterPro" id="IPR046335">
    <property type="entry name" value="LacI/GalR-like_sensor"/>
</dbReference>
<accession>A0A4R5DQT5</accession>
<protein>
    <submittedName>
        <fullName evidence="5">LacI family transcriptional regulator</fullName>
    </submittedName>
</protein>
<dbReference type="GO" id="GO:0003700">
    <property type="term" value="F:DNA-binding transcription factor activity"/>
    <property type="evidence" value="ECO:0007669"/>
    <property type="project" value="TreeGrafter"/>
</dbReference>
<evidence type="ECO:0000256" key="1">
    <source>
        <dbReference type="ARBA" id="ARBA00023015"/>
    </source>
</evidence>
<keyword evidence="6" id="KW-1185">Reference proteome</keyword>
<evidence type="ECO:0000256" key="3">
    <source>
        <dbReference type="ARBA" id="ARBA00023163"/>
    </source>
</evidence>
<keyword evidence="2" id="KW-0238">DNA-binding</keyword>
<dbReference type="Pfam" id="PF13377">
    <property type="entry name" value="Peripla_BP_3"/>
    <property type="match status" value="1"/>
</dbReference>
<keyword evidence="1" id="KW-0805">Transcription regulation</keyword>
<name>A0A4R5DQT5_9ACTN</name>
<feature type="domain" description="HTH lacI-type" evidence="4">
    <location>
        <begin position="7"/>
        <end position="61"/>
    </location>
</feature>
<dbReference type="Pfam" id="PF00356">
    <property type="entry name" value="LacI"/>
    <property type="match status" value="1"/>
</dbReference>
<dbReference type="CDD" id="cd01392">
    <property type="entry name" value="HTH_LacI"/>
    <property type="match status" value="1"/>
</dbReference>
<dbReference type="GO" id="GO:0000976">
    <property type="term" value="F:transcription cis-regulatory region binding"/>
    <property type="evidence" value="ECO:0007669"/>
    <property type="project" value="TreeGrafter"/>
</dbReference>
<proteinExistence type="predicted"/>
<dbReference type="Gene3D" id="1.10.260.40">
    <property type="entry name" value="lambda repressor-like DNA-binding domains"/>
    <property type="match status" value="1"/>
</dbReference>
<comment type="caution">
    <text evidence="5">The sequence shown here is derived from an EMBL/GenBank/DDBJ whole genome shotgun (WGS) entry which is preliminary data.</text>
</comment>
<dbReference type="InterPro" id="IPR000843">
    <property type="entry name" value="HTH_LacI"/>
</dbReference>
<dbReference type="InterPro" id="IPR028082">
    <property type="entry name" value="Peripla_BP_I"/>
</dbReference>
<dbReference type="PROSITE" id="PS50932">
    <property type="entry name" value="HTH_LACI_2"/>
    <property type="match status" value="1"/>
</dbReference>
<dbReference type="InterPro" id="IPR010982">
    <property type="entry name" value="Lambda_DNA-bd_dom_sf"/>
</dbReference>
<dbReference type="OrthoDB" id="9785139at2"/>
<evidence type="ECO:0000313" key="5">
    <source>
        <dbReference type="EMBL" id="TDE16037.1"/>
    </source>
</evidence>
<keyword evidence="3" id="KW-0804">Transcription</keyword>
<dbReference type="SUPFAM" id="SSF47413">
    <property type="entry name" value="lambda repressor-like DNA-binding domains"/>
    <property type="match status" value="1"/>
</dbReference>
<dbReference type="Gene3D" id="3.40.50.2300">
    <property type="match status" value="2"/>
</dbReference>
<evidence type="ECO:0000256" key="2">
    <source>
        <dbReference type="ARBA" id="ARBA00023125"/>
    </source>
</evidence>
<dbReference type="EMBL" id="SMKZ01000001">
    <property type="protein sequence ID" value="TDE16037.1"/>
    <property type="molecule type" value="Genomic_DNA"/>
</dbReference>
<evidence type="ECO:0000259" key="4">
    <source>
        <dbReference type="PROSITE" id="PS50932"/>
    </source>
</evidence>
<organism evidence="5 6">
    <name type="scientific">Jiangella asiatica</name>
    <dbReference type="NCBI Taxonomy" id="2530372"/>
    <lineage>
        <taxon>Bacteria</taxon>
        <taxon>Bacillati</taxon>
        <taxon>Actinomycetota</taxon>
        <taxon>Actinomycetes</taxon>
        <taxon>Jiangellales</taxon>
        <taxon>Jiangellaceae</taxon>
        <taxon>Jiangella</taxon>
    </lineage>
</organism>
<reference evidence="5 6" key="1">
    <citation type="submission" date="2019-03" db="EMBL/GenBank/DDBJ databases">
        <title>Draft genome sequences of novel Actinobacteria.</title>
        <authorList>
            <person name="Sahin N."/>
            <person name="Ay H."/>
            <person name="Saygin H."/>
        </authorList>
    </citation>
    <scope>NUCLEOTIDE SEQUENCE [LARGE SCALE GENOMIC DNA]</scope>
    <source>
        <strain evidence="5 6">5K138</strain>
    </source>
</reference>
<dbReference type="CDD" id="cd06267">
    <property type="entry name" value="PBP1_LacI_sugar_binding-like"/>
    <property type="match status" value="1"/>
</dbReference>
<sequence length="349" mass="37777">MTDTRRARLRDIANSLGVSVNTVSRALGGKDNVSEHTRARIRAEAERIGYVPNTHARSLVLGSAMTIGLVITNPSNPFYAQLISGIEPRGRGRGYSLLLLVTDESVENERRAVESLLHSAVDGAIVVPVQGETDHWTRVQAAGVPIVFANRDVPELGCDFVGIDNERGAYESTRHLIAAGARRVQVLEEDLPITTIAGRIAGFHSAMADAGLPSSDADIISVPTRRHDSAVLPWQPAEAYKLARELVSRGDRPDAVVAGNDYFALGLYRALAEQGLRAPTDLAIVGYGDHPYAAYLDPPLTTVHLPARRIGETAVDLLLRRLRGDSTTDAQAQPRKRLLRPELVVRASA</sequence>
<dbReference type="SMART" id="SM00354">
    <property type="entry name" value="HTH_LACI"/>
    <property type="match status" value="1"/>
</dbReference>
<gene>
    <name evidence="5" type="ORF">E1269_01770</name>
</gene>
<dbReference type="AlphaFoldDB" id="A0A4R5DQT5"/>
<evidence type="ECO:0000313" key="6">
    <source>
        <dbReference type="Proteomes" id="UP000294739"/>
    </source>
</evidence>
<dbReference type="InParanoid" id="A0A4R5DQT5"/>
<dbReference type="PANTHER" id="PTHR30146:SF138">
    <property type="entry name" value="TRANSCRIPTIONAL REGULATORY PROTEIN"/>
    <property type="match status" value="1"/>
</dbReference>
<dbReference type="PANTHER" id="PTHR30146">
    <property type="entry name" value="LACI-RELATED TRANSCRIPTIONAL REPRESSOR"/>
    <property type="match status" value="1"/>
</dbReference>
<dbReference type="SUPFAM" id="SSF53822">
    <property type="entry name" value="Periplasmic binding protein-like I"/>
    <property type="match status" value="1"/>
</dbReference>
<dbReference type="Proteomes" id="UP000294739">
    <property type="component" value="Unassembled WGS sequence"/>
</dbReference>